<protein>
    <submittedName>
        <fullName evidence="2">Ras GTPase-activating-like protein IQGAP2</fullName>
    </submittedName>
</protein>
<name>A0ABM0Q237_GALVR</name>
<dbReference type="Gene3D" id="1.20.5.190">
    <property type="match status" value="1"/>
</dbReference>
<sequence length="145" mass="17191">ALWKGSKQRKKYMSRRQTFMSNIDSVVKIQSLFRMLAARKNYLSRLQYFRDHKNEIVKIQSLLRANKARDNYKILVGSENPSLTVIRKFVHLLDQSDLDFQEELEVARLREEVVTKIRANQQLEKDLNLMDLKIGLLVKNRITLE</sequence>
<organism evidence="1 2">
    <name type="scientific">Galeopterus variegatus</name>
    <name type="common">Malayan flying lemur</name>
    <name type="synonym">Cynocephalus variegatus</name>
    <dbReference type="NCBI Taxonomy" id="482537"/>
    <lineage>
        <taxon>Eukaryota</taxon>
        <taxon>Metazoa</taxon>
        <taxon>Chordata</taxon>
        <taxon>Craniata</taxon>
        <taxon>Vertebrata</taxon>
        <taxon>Euteleostomi</taxon>
        <taxon>Mammalia</taxon>
        <taxon>Eutheria</taxon>
        <taxon>Euarchontoglires</taxon>
        <taxon>Dermoptera</taxon>
        <taxon>Cynocephalidae</taxon>
        <taxon>Galeopterus</taxon>
    </lineage>
</organism>
<gene>
    <name evidence="2" type="primary">LOC103582680</name>
</gene>
<feature type="non-terminal residue" evidence="2">
    <location>
        <position position="145"/>
    </location>
</feature>
<evidence type="ECO:0000313" key="2">
    <source>
        <dbReference type="RefSeq" id="XP_008562428.1"/>
    </source>
</evidence>
<proteinExistence type="predicted"/>
<dbReference type="PROSITE" id="PS50096">
    <property type="entry name" value="IQ"/>
    <property type="match status" value="2"/>
</dbReference>
<accession>A0ABM0Q237</accession>
<dbReference type="GeneID" id="103582680"/>
<dbReference type="PANTHER" id="PTHR14149:SF12">
    <property type="entry name" value="RAS GTPASE-ACTIVATING-LIKE PROTEIN IQGAP2"/>
    <property type="match status" value="1"/>
</dbReference>
<dbReference type="Proteomes" id="UP000694923">
    <property type="component" value="Unplaced"/>
</dbReference>
<keyword evidence="1" id="KW-1185">Reference proteome</keyword>
<reference evidence="2" key="1">
    <citation type="submission" date="2025-08" db="UniProtKB">
        <authorList>
            <consortium name="RefSeq"/>
        </authorList>
    </citation>
    <scope>IDENTIFICATION</scope>
</reference>
<feature type="non-terminal residue" evidence="2">
    <location>
        <position position="1"/>
    </location>
</feature>
<dbReference type="InterPro" id="IPR000048">
    <property type="entry name" value="IQ_motif_EF-hand-BS"/>
</dbReference>
<dbReference type="Pfam" id="PF00612">
    <property type="entry name" value="IQ"/>
    <property type="match status" value="2"/>
</dbReference>
<dbReference type="PANTHER" id="PTHR14149">
    <property type="entry name" value="RAS GTPASE-ACTIVATING PROTEIN WITH IQ MOTIF"/>
    <property type="match status" value="1"/>
</dbReference>
<dbReference type="RefSeq" id="XP_008562428.1">
    <property type="nucleotide sequence ID" value="XM_008564206.1"/>
</dbReference>
<evidence type="ECO:0000313" key="1">
    <source>
        <dbReference type="Proteomes" id="UP000694923"/>
    </source>
</evidence>